<dbReference type="InterPro" id="IPR036629">
    <property type="entry name" value="YjbJ_sf"/>
</dbReference>
<comment type="caution">
    <text evidence="1">The sequence shown here is derived from an EMBL/GenBank/DDBJ whole genome shotgun (WGS) entry which is preliminary data.</text>
</comment>
<organism evidence="1 2">
    <name type="scientific">Nocardia acididurans</name>
    <dbReference type="NCBI Taxonomy" id="2802282"/>
    <lineage>
        <taxon>Bacteria</taxon>
        <taxon>Bacillati</taxon>
        <taxon>Actinomycetota</taxon>
        <taxon>Actinomycetes</taxon>
        <taxon>Mycobacteriales</taxon>
        <taxon>Nocardiaceae</taxon>
        <taxon>Nocardia</taxon>
    </lineage>
</organism>
<protein>
    <submittedName>
        <fullName evidence="1">CsbD family protein</fullName>
    </submittedName>
</protein>
<sequence>MCSFLSLEAAGNLTGDEALQAEGKGDQLAVGLKDAANDVKEAVGDAVDKVKKKFGT</sequence>
<dbReference type="SUPFAM" id="SSF69047">
    <property type="entry name" value="Hypothetical protein YjbJ"/>
    <property type="match status" value="1"/>
</dbReference>
<dbReference type="Proteomes" id="UP000602198">
    <property type="component" value="Unassembled WGS sequence"/>
</dbReference>
<accession>A0ABS1MB87</accession>
<name>A0ABS1MB87_9NOCA</name>
<dbReference type="RefSeq" id="WP_201949037.1">
    <property type="nucleotide sequence ID" value="NZ_JAERRJ010000007.1"/>
</dbReference>
<reference evidence="1 2" key="1">
    <citation type="submission" date="2021-01" db="EMBL/GenBank/DDBJ databases">
        <title>WGS of actinomycetes isolated from Thailand.</title>
        <authorList>
            <person name="Thawai C."/>
        </authorList>
    </citation>
    <scope>NUCLEOTIDE SEQUENCE [LARGE SCALE GENOMIC DNA]</scope>
    <source>
        <strain evidence="1 2">LPG 2</strain>
    </source>
</reference>
<evidence type="ECO:0000313" key="1">
    <source>
        <dbReference type="EMBL" id="MBL1076448.1"/>
    </source>
</evidence>
<keyword evidence="2" id="KW-1185">Reference proteome</keyword>
<dbReference type="EMBL" id="JAERRJ010000007">
    <property type="protein sequence ID" value="MBL1076448.1"/>
    <property type="molecule type" value="Genomic_DNA"/>
</dbReference>
<dbReference type="Gene3D" id="1.10.1470.10">
    <property type="entry name" value="YjbJ"/>
    <property type="match status" value="1"/>
</dbReference>
<gene>
    <name evidence="1" type="ORF">JK358_18785</name>
</gene>
<proteinExistence type="predicted"/>
<evidence type="ECO:0000313" key="2">
    <source>
        <dbReference type="Proteomes" id="UP000602198"/>
    </source>
</evidence>